<dbReference type="RefSeq" id="XP_052132083.1">
    <property type="nucleotide sequence ID" value="XM_052276123.1"/>
</dbReference>
<keyword evidence="2" id="KW-1185">Reference proteome</keyword>
<dbReference type="Proteomes" id="UP000504606">
    <property type="component" value="Unplaced"/>
</dbReference>
<proteinExistence type="predicted"/>
<feature type="compositionally biased region" description="Basic and acidic residues" evidence="1">
    <location>
        <begin position="38"/>
        <end position="47"/>
    </location>
</feature>
<feature type="compositionally biased region" description="Gly residues" evidence="1">
    <location>
        <begin position="16"/>
        <end position="30"/>
    </location>
</feature>
<dbReference type="AlphaFoldDB" id="A0A9C6XAC9"/>
<feature type="compositionally biased region" description="Low complexity" evidence="1">
    <location>
        <begin position="85"/>
        <end position="104"/>
    </location>
</feature>
<feature type="region of interest" description="Disordered" evidence="1">
    <location>
        <begin position="74"/>
        <end position="105"/>
    </location>
</feature>
<reference evidence="3" key="1">
    <citation type="submission" date="2025-08" db="UniProtKB">
        <authorList>
            <consortium name="RefSeq"/>
        </authorList>
    </citation>
    <scope>IDENTIFICATION</scope>
    <source>
        <tissue evidence="3">Whole organism</tissue>
    </source>
</reference>
<dbReference type="GeneID" id="113205499"/>
<organism evidence="2 3">
    <name type="scientific">Frankliniella occidentalis</name>
    <name type="common">Western flower thrips</name>
    <name type="synonym">Euthrips occidentalis</name>
    <dbReference type="NCBI Taxonomy" id="133901"/>
    <lineage>
        <taxon>Eukaryota</taxon>
        <taxon>Metazoa</taxon>
        <taxon>Ecdysozoa</taxon>
        <taxon>Arthropoda</taxon>
        <taxon>Hexapoda</taxon>
        <taxon>Insecta</taxon>
        <taxon>Pterygota</taxon>
        <taxon>Neoptera</taxon>
        <taxon>Paraneoptera</taxon>
        <taxon>Thysanoptera</taxon>
        <taxon>Terebrantia</taxon>
        <taxon>Thripoidea</taxon>
        <taxon>Thripidae</taxon>
        <taxon>Frankliniella</taxon>
    </lineage>
</organism>
<accession>A0A9C6XAC9</accession>
<evidence type="ECO:0000256" key="1">
    <source>
        <dbReference type="SAM" id="MobiDB-lite"/>
    </source>
</evidence>
<protein>
    <submittedName>
        <fullName evidence="3">Uncharacterized protein LOC113205499</fullName>
    </submittedName>
</protein>
<evidence type="ECO:0000313" key="2">
    <source>
        <dbReference type="Proteomes" id="UP000504606"/>
    </source>
</evidence>
<sequence length="205" mass="21248">MLPRSWTRLGPRSVAAGGGGDLAGRVSGDGGPPPRPCRHAERPREAEQDGGGAAAGGAAPAALARLLDAAPGSQEAGELHAVRNTTRASSTPTTSTAPAWTTDSASRRSRRVMAVSLENAMMERREGARVLRALVAHSTDCLAELNLWCAFQVGHSPMLGGAKESEFVRVLSLLRALKVLAINYAYLADNTGTALLGLLAVTNGT</sequence>
<dbReference type="KEGG" id="foc:113205499"/>
<gene>
    <name evidence="3" type="primary">LOC113205499</name>
</gene>
<feature type="region of interest" description="Disordered" evidence="1">
    <location>
        <begin position="1"/>
        <end position="58"/>
    </location>
</feature>
<evidence type="ECO:0000313" key="3">
    <source>
        <dbReference type="RefSeq" id="XP_052132083.1"/>
    </source>
</evidence>
<name>A0A9C6XAC9_FRAOC</name>